<keyword evidence="4" id="KW-1185">Reference proteome</keyword>
<keyword evidence="2" id="KW-0472">Membrane</keyword>
<feature type="transmembrane region" description="Helical" evidence="2">
    <location>
        <begin position="118"/>
        <end position="139"/>
    </location>
</feature>
<evidence type="ECO:0000256" key="1">
    <source>
        <dbReference type="SAM" id="MobiDB-lite"/>
    </source>
</evidence>
<comment type="caution">
    <text evidence="3">The sequence shown here is derived from an EMBL/GenBank/DDBJ whole genome shotgun (WGS) entry which is preliminary data.</text>
</comment>
<feature type="compositionally biased region" description="Low complexity" evidence="1">
    <location>
        <begin position="1"/>
        <end position="34"/>
    </location>
</feature>
<name>A0A399JB28_9MICC</name>
<evidence type="ECO:0000313" key="4">
    <source>
        <dbReference type="Proteomes" id="UP000265419"/>
    </source>
</evidence>
<feature type="region of interest" description="Disordered" evidence="1">
    <location>
        <begin position="1"/>
        <end position="60"/>
    </location>
</feature>
<gene>
    <name evidence="3" type="ORF">DWB68_05260</name>
</gene>
<dbReference type="EMBL" id="QQXK01000008">
    <property type="protein sequence ID" value="RII42748.1"/>
    <property type="molecule type" value="Genomic_DNA"/>
</dbReference>
<sequence length="179" mass="18125">MDGGDTTPPDDAPHPAGEASPPAGPASGDAPFGPRSSAGSGARPSDPPLAGPADGPRAVAGFDFQVDPALFGPSRGASAAGASGGSGPRDWSLAEDPDEGSFEPPEPEPILAGRPDRVVAWVAAIGLPLLMIAMTIFWAGSTPPLLWPVLLIGALGAWAYLFWRLPQDRADDGDDGARI</sequence>
<protein>
    <submittedName>
        <fullName evidence="3">Uncharacterized protein</fullName>
    </submittedName>
</protein>
<evidence type="ECO:0000256" key="2">
    <source>
        <dbReference type="SAM" id="Phobius"/>
    </source>
</evidence>
<keyword evidence="2" id="KW-0812">Transmembrane</keyword>
<evidence type="ECO:0000313" key="3">
    <source>
        <dbReference type="EMBL" id="RII42748.1"/>
    </source>
</evidence>
<keyword evidence="2" id="KW-1133">Transmembrane helix</keyword>
<reference evidence="3 4" key="1">
    <citation type="submission" date="2018-07" db="EMBL/GenBank/DDBJ databases">
        <title>Arthrobacter sp. nov., isolated from raw cow's milk with high bacterial count.</title>
        <authorList>
            <person name="Hahne J."/>
            <person name="Isele D."/>
            <person name="Lipski A."/>
        </authorList>
    </citation>
    <scope>NUCLEOTIDE SEQUENCE [LARGE SCALE GENOMIC DNA]</scope>
    <source>
        <strain evidence="3 4">JZ R-35</strain>
    </source>
</reference>
<feature type="transmembrane region" description="Helical" evidence="2">
    <location>
        <begin position="145"/>
        <end position="163"/>
    </location>
</feature>
<dbReference type="AlphaFoldDB" id="A0A399JB28"/>
<organism evidence="3 4">
    <name type="scientific">Galactobacter valiniphilus</name>
    <dbReference type="NCBI Taxonomy" id="2676122"/>
    <lineage>
        <taxon>Bacteria</taxon>
        <taxon>Bacillati</taxon>
        <taxon>Actinomycetota</taxon>
        <taxon>Actinomycetes</taxon>
        <taxon>Micrococcales</taxon>
        <taxon>Micrococcaceae</taxon>
        <taxon>Galactobacter</taxon>
    </lineage>
</organism>
<accession>A0A399JB28</accession>
<dbReference type="Proteomes" id="UP000265419">
    <property type="component" value="Unassembled WGS sequence"/>
</dbReference>
<proteinExistence type="predicted"/>
<feature type="region of interest" description="Disordered" evidence="1">
    <location>
        <begin position="73"/>
        <end position="111"/>
    </location>
</feature>